<evidence type="ECO:0000313" key="2">
    <source>
        <dbReference type="EMBL" id="QPC47672.1"/>
    </source>
</evidence>
<accession>A0A7S8CCW3</accession>
<reference evidence="2 3" key="1">
    <citation type="submission" date="2019-07" db="EMBL/GenBank/DDBJ databases">
        <title>Genome sequence of 2 isolates from Red Sea Mangroves.</title>
        <authorList>
            <person name="Sefrji F."/>
            <person name="Michoud G."/>
            <person name="Merlino G."/>
            <person name="Daffonchio D."/>
        </authorList>
    </citation>
    <scope>NUCLEOTIDE SEQUENCE [LARGE SCALE GENOMIC DNA]</scope>
    <source>
        <strain evidence="2 3">R1DC41</strain>
    </source>
</reference>
<gene>
    <name evidence="2" type="ORF">G8O30_12260</name>
</gene>
<feature type="transmembrane region" description="Helical" evidence="1">
    <location>
        <begin position="103"/>
        <end position="123"/>
    </location>
</feature>
<sequence>MELLFSIFSRVINDTHDAILHFLRSNGLPVQDDFLHFMVFGIGGLVIWVVVNQWMQSWLRRADSRVTWLSFFFIFTNFAWFVVVVEMVQRITARGDMEKEDAVAGLLGYIFFVLIYLFGKRVYTVMKQKNKSRSSAKL</sequence>
<evidence type="ECO:0000313" key="3">
    <source>
        <dbReference type="Proteomes" id="UP000593626"/>
    </source>
</evidence>
<keyword evidence="1" id="KW-0472">Membrane</keyword>
<dbReference type="KEGG" id="mcui:G8O30_12260"/>
<proteinExistence type="predicted"/>
<dbReference type="RefSeq" id="WP_239672347.1">
    <property type="nucleotide sequence ID" value="NZ_CP049742.1"/>
</dbReference>
<dbReference type="Proteomes" id="UP000593626">
    <property type="component" value="Chromosome"/>
</dbReference>
<dbReference type="EMBL" id="CP049742">
    <property type="protein sequence ID" value="QPC47672.1"/>
    <property type="molecule type" value="Genomic_DNA"/>
</dbReference>
<keyword evidence="1" id="KW-1133">Transmembrane helix</keyword>
<protein>
    <submittedName>
        <fullName evidence="2">Uncharacterized protein</fullName>
    </submittedName>
</protein>
<dbReference type="AlphaFoldDB" id="A0A7S8CCW3"/>
<feature type="transmembrane region" description="Helical" evidence="1">
    <location>
        <begin position="66"/>
        <end position="83"/>
    </location>
</feature>
<feature type="transmembrane region" description="Helical" evidence="1">
    <location>
        <begin position="34"/>
        <end position="54"/>
    </location>
</feature>
<organism evidence="2 3">
    <name type="scientific">Mangrovibacillus cuniculi</name>
    <dbReference type="NCBI Taxonomy" id="2593652"/>
    <lineage>
        <taxon>Bacteria</taxon>
        <taxon>Bacillati</taxon>
        <taxon>Bacillota</taxon>
        <taxon>Bacilli</taxon>
        <taxon>Bacillales</taxon>
        <taxon>Bacillaceae</taxon>
        <taxon>Mangrovibacillus</taxon>
    </lineage>
</organism>
<keyword evidence="1" id="KW-0812">Transmembrane</keyword>
<keyword evidence="3" id="KW-1185">Reference proteome</keyword>
<name>A0A7S8CCW3_9BACI</name>
<evidence type="ECO:0000256" key="1">
    <source>
        <dbReference type="SAM" id="Phobius"/>
    </source>
</evidence>